<accession>A0A9R0YLW0</accession>
<protein>
    <submittedName>
        <fullName evidence="5">Uncharacterized protein</fullName>
    </submittedName>
</protein>
<evidence type="ECO:0000256" key="3">
    <source>
        <dbReference type="ARBA" id="ARBA00022679"/>
    </source>
</evidence>
<keyword evidence="4" id="KW-1133">Transmembrane helix</keyword>
<keyword evidence="3" id="KW-0808">Transferase</keyword>
<dbReference type="PANTHER" id="PTHR43009">
    <property type="entry name" value="HOMOGENTISATE SOLANESYLTRANSFERASE, CHLOROPLASTIC"/>
    <property type="match status" value="1"/>
</dbReference>
<gene>
    <name evidence="5" type="ORF">TRITD_6Bv1G089520</name>
</gene>
<evidence type="ECO:0000256" key="4">
    <source>
        <dbReference type="SAM" id="Phobius"/>
    </source>
</evidence>
<organism evidence="5 6">
    <name type="scientific">Triticum turgidum subsp. durum</name>
    <name type="common">Durum wheat</name>
    <name type="synonym">Triticum durum</name>
    <dbReference type="NCBI Taxonomy" id="4567"/>
    <lineage>
        <taxon>Eukaryota</taxon>
        <taxon>Viridiplantae</taxon>
        <taxon>Streptophyta</taxon>
        <taxon>Embryophyta</taxon>
        <taxon>Tracheophyta</taxon>
        <taxon>Spermatophyta</taxon>
        <taxon>Magnoliopsida</taxon>
        <taxon>Liliopsida</taxon>
        <taxon>Poales</taxon>
        <taxon>Poaceae</taxon>
        <taxon>BOP clade</taxon>
        <taxon>Pooideae</taxon>
        <taxon>Triticodae</taxon>
        <taxon>Triticeae</taxon>
        <taxon>Triticinae</taxon>
        <taxon>Triticum</taxon>
    </lineage>
</organism>
<dbReference type="GO" id="GO:0016740">
    <property type="term" value="F:transferase activity"/>
    <property type="evidence" value="ECO:0007669"/>
    <property type="project" value="UniProtKB-KW"/>
</dbReference>
<comment type="subcellular location">
    <subcellularLocation>
        <location evidence="1">Plastid</location>
        <location evidence="1">Chloroplast membrane</location>
        <topology evidence="1">Multi-pass membrane protein</topology>
    </subcellularLocation>
</comment>
<keyword evidence="4" id="KW-0472">Membrane</keyword>
<feature type="transmembrane region" description="Helical" evidence="4">
    <location>
        <begin position="57"/>
        <end position="77"/>
    </location>
</feature>
<keyword evidence="4" id="KW-0812">Transmembrane</keyword>
<evidence type="ECO:0000313" key="5">
    <source>
        <dbReference type="EMBL" id="VAI57122.1"/>
    </source>
</evidence>
<keyword evidence="6" id="KW-1185">Reference proteome</keyword>
<evidence type="ECO:0000256" key="1">
    <source>
        <dbReference type="ARBA" id="ARBA00004508"/>
    </source>
</evidence>
<dbReference type="Proteomes" id="UP000324705">
    <property type="component" value="Chromosome 6B"/>
</dbReference>
<evidence type="ECO:0000313" key="6">
    <source>
        <dbReference type="Proteomes" id="UP000324705"/>
    </source>
</evidence>
<dbReference type="EMBL" id="LT934122">
    <property type="protein sequence ID" value="VAI57122.1"/>
    <property type="molecule type" value="Genomic_DNA"/>
</dbReference>
<dbReference type="Gramene" id="TRITD6Bv1G089520.1">
    <property type="protein sequence ID" value="TRITD6Bv1G089520.1"/>
    <property type="gene ID" value="TRITD6Bv1G089520"/>
</dbReference>
<evidence type="ECO:0000256" key="2">
    <source>
        <dbReference type="ARBA" id="ARBA00005985"/>
    </source>
</evidence>
<name>A0A9R0YLW0_TRITD</name>
<reference evidence="5 6" key="1">
    <citation type="submission" date="2017-09" db="EMBL/GenBank/DDBJ databases">
        <authorList>
            <consortium name="International Durum Wheat Genome Sequencing Consortium (IDWGSC)"/>
            <person name="Milanesi L."/>
        </authorList>
    </citation>
    <scope>NUCLEOTIDE SEQUENCE [LARGE SCALE GENOMIC DNA]</scope>
    <source>
        <strain evidence="6">cv. Svevo</strain>
    </source>
</reference>
<comment type="similarity">
    <text evidence="2">Belongs to the UbiA prenyltransferase family.</text>
</comment>
<dbReference type="PANTHER" id="PTHR43009:SF7">
    <property type="entry name" value="HOMOGENTISATE GERANYLGERANYLTRANSFERASE, CHLOROPLASTIC"/>
    <property type="match status" value="1"/>
</dbReference>
<dbReference type="AlphaFoldDB" id="A0A9R0YLW0"/>
<proteinExistence type="inferred from homology"/>
<sequence length="114" mass="13360">MVWKIWLKSKYLSFVVFRALTLDLFRIGATDVCFNYQLPSWKCSIEAPMLRWERHTLLAASCILFVRAIMVQLPFFAHMQALGTVHIFSSTRNSYLFTWLPSSVFDDSFCSDMF</sequence>